<feature type="transmembrane region" description="Helical" evidence="5">
    <location>
        <begin position="148"/>
        <end position="170"/>
    </location>
</feature>
<evidence type="ECO:0000256" key="3">
    <source>
        <dbReference type="ARBA" id="ARBA00022989"/>
    </source>
</evidence>
<name>A0A3N6W430_9ACTN</name>
<organism evidence="7 8">
    <name type="scientific">Aeromicrobium camelliae</name>
    <dbReference type="NCBI Taxonomy" id="1538144"/>
    <lineage>
        <taxon>Bacteria</taxon>
        <taxon>Bacillati</taxon>
        <taxon>Actinomycetota</taxon>
        <taxon>Actinomycetes</taxon>
        <taxon>Propionibacteriales</taxon>
        <taxon>Nocardioidaceae</taxon>
        <taxon>Aeromicrobium</taxon>
    </lineage>
</organism>
<evidence type="ECO:0000259" key="6">
    <source>
        <dbReference type="Pfam" id="PF13515"/>
    </source>
</evidence>
<dbReference type="AlphaFoldDB" id="A0A3N6W430"/>
<dbReference type="InterPro" id="IPR049453">
    <property type="entry name" value="Memb_transporter_dom"/>
</dbReference>
<dbReference type="RefSeq" id="WP_124237728.1">
    <property type="nucleotide sequence ID" value="NZ_JBHUFI010000017.1"/>
</dbReference>
<accession>A0A3N6W430</accession>
<dbReference type="Pfam" id="PF13515">
    <property type="entry name" value="FUSC_2"/>
    <property type="match status" value="1"/>
</dbReference>
<feature type="transmembrane region" description="Helical" evidence="5">
    <location>
        <begin position="289"/>
        <end position="307"/>
    </location>
</feature>
<keyword evidence="3 5" id="KW-1133">Transmembrane helix</keyword>
<feature type="transmembrane region" description="Helical" evidence="5">
    <location>
        <begin position="48"/>
        <end position="64"/>
    </location>
</feature>
<comment type="caution">
    <text evidence="7">The sequence shown here is derived from an EMBL/GenBank/DDBJ whole genome shotgun (WGS) entry which is preliminary data.</text>
</comment>
<evidence type="ECO:0000256" key="1">
    <source>
        <dbReference type="ARBA" id="ARBA00004141"/>
    </source>
</evidence>
<feature type="transmembrane region" description="Helical" evidence="5">
    <location>
        <begin position="25"/>
        <end position="42"/>
    </location>
</feature>
<keyword evidence="2 5" id="KW-0812">Transmembrane</keyword>
<reference evidence="7 8" key="1">
    <citation type="submission" date="2018-11" db="EMBL/GenBank/DDBJ databases">
        <authorList>
            <person name="Li F."/>
        </authorList>
    </citation>
    <scope>NUCLEOTIDE SEQUENCE [LARGE SCALE GENOMIC DNA]</scope>
    <source>
        <strain evidence="7 8">YS17T</strain>
    </source>
</reference>
<feature type="domain" description="Integral membrane bound transporter" evidence="6">
    <location>
        <begin position="207"/>
        <end position="332"/>
    </location>
</feature>
<sequence>MLGRVLTSVWRQLTTVAPAHRDHWIAVRAGVSVAMPLLLLWSLDRLDLALGAAFGAFTALYGRAHSHRPRAAMQATAAPVLVGGVGIGATVSTTGSPALWGTVAVAVMAAVATLCSLAFRWHPPGAIFAVFAVGATAGHPTPPELVGPLLGVASLSALFAMGISALGAVLPKRRRREVSWDAGVAAALRSPAAREDVALTAFAVGTATWCGALTGIGHEYWAGVAAAAAFAATSSTVRVARAVMRSVGTVAGVLVAGLLLTLDPSPLATILVVVALQVVTEVLIGRNYVLALLTITPLALLMVHLASPAPAGELMVERVVMTVLGGAVGVLWVVVAHVARPRRDR</sequence>
<gene>
    <name evidence="7" type="ORF">EHW97_13635</name>
</gene>
<evidence type="ECO:0000313" key="8">
    <source>
        <dbReference type="Proteomes" id="UP000275225"/>
    </source>
</evidence>
<feature type="transmembrane region" description="Helical" evidence="5">
    <location>
        <begin position="98"/>
        <end position="119"/>
    </location>
</feature>
<dbReference type="OrthoDB" id="4989419at2"/>
<comment type="subcellular location">
    <subcellularLocation>
        <location evidence="1">Membrane</location>
        <topology evidence="1">Multi-pass membrane protein</topology>
    </subcellularLocation>
</comment>
<evidence type="ECO:0000256" key="5">
    <source>
        <dbReference type="SAM" id="Phobius"/>
    </source>
</evidence>
<keyword evidence="4 5" id="KW-0472">Membrane</keyword>
<keyword evidence="8" id="KW-1185">Reference proteome</keyword>
<dbReference type="Proteomes" id="UP000275225">
    <property type="component" value="Unassembled WGS sequence"/>
</dbReference>
<feature type="transmembrane region" description="Helical" evidence="5">
    <location>
        <begin position="319"/>
        <end position="339"/>
    </location>
</feature>
<evidence type="ECO:0000256" key="4">
    <source>
        <dbReference type="ARBA" id="ARBA00023136"/>
    </source>
</evidence>
<dbReference type="EMBL" id="RQJX01000022">
    <property type="protein sequence ID" value="RQN02296.1"/>
    <property type="molecule type" value="Genomic_DNA"/>
</dbReference>
<evidence type="ECO:0000313" key="7">
    <source>
        <dbReference type="EMBL" id="RQN02296.1"/>
    </source>
</evidence>
<evidence type="ECO:0000256" key="2">
    <source>
        <dbReference type="ARBA" id="ARBA00022692"/>
    </source>
</evidence>
<dbReference type="GO" id="GO:0016020">
    <property type="term" value="C:membrane"/>
    <property type="evidence" value="ECO:0007669"/>
    <property type="project" value="UniProtKB-SubCell"/>
</dbReference>
<protein>
    <submittedName>
        <fullName evidence="7">FUSC family protein</fullName>
    </submittedName>
</protein>
<proteinExistence type="predicted"/>
<feature type="transmembrane region" description="Helical" evidence="5">
    <location>
        <begin position="71"/>
        <end position="92"/>
    </location>
</feature>